<evidence type="ECO:0000256" key="2">
    <source>
        <dbReference type="SAM" id="Phobius"/>
    </source>
</evidence>
<feature type="region of interest" description="Disordered" evidence="1">
    <location>
        <begin position="267"/>
        <end position="379"/>
    </location>
</feature>
<dbReference type="OrthoDB" id="347601at2759"/>
<dbReference type="GeneID" id="25269946"/>
<keyword evidence="2" id="KW-0472">Membrane</keyword>
<feature type="compositionally biased region" description="Polar residues" evidence="1">
    <location>
        <begin position="361"/>
        <end position="371"/>
    </location>
</feature>
<proteinExistence type="predicted"/>
<feature type="compositionally biased region" description="Basic residues" evidence="1">
    <location>
        <begin position="269"/>
        <end position="280"/>
    </location>
</feature>
<dbReference type="OMA" id="ENETMQA"/>
<dbReference type="RefSeq" id="XP_013249205.1">
    <property type="nucleotide sequence ID" value="XM_013393751.1"/>
</dbReference>
<gene>
    <name evidence="3" type="ORF">EAH_00018760</name>
</gene>
<feature type="transmembrane region" description="Helical" evidence="2">
    <location>
        <begin position="148"/>
        <end position="166"/>
    </location>
</feature>
<sequence>MQENDSSCSRQSSACGTVLGSSVASDASNDVKNSLPLVNQQSISLVGPPVESLDDTSPAELLVAASNCDVKAASTDYEPHLSQIDGPCDAEDESLTPFDKRPSYLQISRRLQSIRTLPALVACFSSLIITSAICGAEMAIRAVDIYSSLALLCSSVIACMLAIIAAHKKSHVLLVGLVMLEVLFTLYSIAFASVGLVNVTRLRKRQQSLQENETMQAEQLENALKISRRMLIEQAIFAGLYFIIAVAHCCAAASVNHLRATVRPFDSRLRRKRQRARAMKKLNVLPPPKQEGTKGAGYQESKAGNSPVDLQLVHYSRESQTEEPPSHSLQSDEAGDGTERQSVRNTASSLVTSSSSSGTSNHQTIAENSAETLEAQDIS</sequence>
<evidence type="ECO:0000313" key="3">
    <source>
        <dbReference type="EMBL" id="CDI80917.1"/>
    </source>
</evidence>
<keyword evidence="2" id="KW-0812">Transmembrane</keyword>
<dbReference type="EMBL" id="HG671398">
    <property type="protein sequence ID" value="CDI80917.1"/>
    <property type="molecule type" value="Genomic_DNA"/>
</dbReference>
<dbReference type="Proteomes" id="UP000018050">
    <property type="component" value="Unassembled WGS sequence"/>
</dbReference>
<feature type="transmembrane region" description="Helical" evidence="2">
    <location>
        <begin position="235"/>
        <end position="255"/>
    </location>
</feature>
<dbReference type="VEuPathDB" id="ToxoDB:EAH_00018760"/>
<protein>
    <recommendedName>
        <fullName evidence="5">Transmembrane protein</fullName>
    </recommendedName>
</protein>
<reference evidence="3" key="1">
    <citation type="submission" date="2013-10" db="EMBL/GenBank/DDBJ databases">
        <title>Genomic analysis of the causative agents of coccidiosis in chickens.</title>
        <authorList>
            <person name="Reid A.J."/>
            <person name="Blake D."/>
            <person name="Billington K."/>
            <person name="Browne H."/>
            <person name="Dunn M."/>
            <person name="Hung S."/>
            <person name="Kawahara F."/>
            <person name="Miranda-Saavedra D."/>
            <person name="Mourier T."/>
            <person name="Nagra H."/>
            <person name="Otto T.D."/>
            <person name="Rawlings N."/>
            <person name="Sanchez A."/>
            <person name="Sanders M."/>
            <person name="Subramaniam C."/>
            <person name="Tay Y."/>
            <person name="Dear P."/>
            <person name="Doerig C."/>
            <person name="Gruber A."/>
            <person name="Parkinson J."/>
            <person name="Shirley M."/>
            <person name="Wan K.L."/>
            <person name="Berriman M."/>
            <person name="Tomley F."/>
            <person name="Pain A."/>
        </authorList>
    </citation>
    <scope>NUCLEOTIDE SEQUENCE</scope>
    <source>
        <strain evidence="3">Houghton</strain>
    </source>
</reference>
<accession>U6GMV3</accession>
<feature type="compositionally biased region" description="Low complexity" evidence="1">
    <location>
        <begin position="346"/>
        <end position="360"/>
    </location>
</feature>
<dbReference type="AlphaFoldDB" id="U6GMV3"/>
<feature type="transmembrane region" description="Helical" evidence="2">
    <location>
        <begin position="172"/>
        <end position="197"/>
    </location>
</feature>
<evidence type="ECO:0000256" key="1">
    <source>
        <dbReference type="SAM" id="MobiDB-lite"/>
    </source>
</evidence>
<feature type="transmembrane region" description="Helical" evidence="2">
    <location>
        <begin position="117"/>
        <end position="136"/>
    </location>
</feature>
<evidence type="ECO:0000313" key="4">
    <source>
        <dbReference type="Proteomes" id="UP000018050"/>
    </source>
</evidence>
<evidence type="ECO:0008006" key="5">
    <source>
        <dbReference type="Google" id="ProtNLM"/>
    </source>
</evidence>
<keyword evidence="4" id="KW-1185">Reference proteome</keyword>
<keyword evidence="2" id="KW-1133">Transmembrane helix</keyword>
<organism evidence="3 4">
    <name type="scientific">Eimeria acervulina</name>
    <name type="common">Coccidian parasite</name>
    <dbReference type="NCBI Taxonomy" id="5801"/>
    <lineage>
        <taxon>Eukaryota</taxon>
        <taxon>Sar</taxon>
        <taxon>Alveolata</taxon>
        <taxon>Apicomplexa</taxon>
        <taxon>Conoidasida</taxon>
        <taxon>Coccidia</taxon>
        <taxon>Eucoccidiorida</taxon>
        <taxon>Eimeriorina</taxon>
        <taxon>Eimeriidae</taxon>
        <taxon>Eimeria</taxon>
    </lineage>
</organism>
<name>U6GMV3_EIMAC</name>
<reference evidence="3" key="2">
    <citation type="submission" date="2013-10" db="EMBL/GenBank/DDBJ databases">
        <authorList>
            <person name="Aslett M."/>
        </authorList>
    </citation>
    <scope>NUCLEOTIDE SEQUENCE</scope>
    <source>
        <strain evidence="3">Houghton</strain>
    </source>
</reference>